<reference evidence="10" key="1">
    <citation type="journal article" date="2014" name="Int. J. Syst. Evol. Microbiol.">
        <title>Complete genome sequence of Corynebacterium casei LMG S-19264T (=DSM 44701T), isolated from a smear-ripened cheese.</title>
        <authorList>
            <consortium name="US DOE Joint Genome Institute (JGI-PGF)"/>
            <person name="Walter F."/>
            <person name="Albersmeier A."/>
            <person name="Kalinowski J."/>
            <person name="Ruckert C."/>
        </authorList>
    </citation>
    <scope>NUCLEOTIDE SEQUENCE</scope>
    <source>
        <strain evidence="10">JCM 3093</strain>
    </source>
</reference>
<evidence type="ECO:0000256" key="4">
    <source>
        <dbReference type="ARBA" id="ARBA00013244"/>
    </source>
</evidence>
<comment type="catalytic activity">
    <reaction evidence="1">
        <text>2 alpha,alpha'-trehalose 6-mycolate = alpha,alpha'-trehalose 6,6'-bismycolate + alpha,alpha-trehalose</text>
        <dbReference type="Rhea" id="RHEA:23472"/>
        <dbReference type="ChEBI" id="CHEBI:16551"/>
        <dbReference type="ChEBI" id="CHEBI:18195"/>
        <dbReference type="ChEBI" id="CHEBI:18234"/>
        <dbReference type="EC" id="2.3.1.122"/>
    </reaction>
</comment>
<evidence type="ECO:0000256" key="6">
    <source>
        <dbReference type="ARBA" id="ARBA00023315"/>
    </source>
</evidence>
<evidence type="ECO:0000256" key="2">
    <source>
        <dbReference type="ARBA" id="ARBA00005874"/>
    </source>
</evidence>
<evidence type="ECO:0000256" key="3">
    <source>
        <dbReference type="ARBA" id="ARBA00012820"/>
    </source>
</evidence>
<feature type="signal peptide" evidence="9">
    <location>
        <begin position="1"/>
        <end position="25"/>
    </location>
</feature>
<dbReference type="Proteomes" id="UP000627984">
    <property type="component" value="Unassembled WGS sequence"/>
</dbReference>
<dbReference type="AlphaFoldDB" id="A0AA37BH48"/>
<feature type="chain" id="PRO_5041246400" description="Acyl-CoA:diacylglycerol acyltransferase" evidence="9">
    <location>
        <begin position="26"/>
        <end position="366"/>
    </location>
</feature>
<protein>
    <recommendedName>
        <fullName evidence="7">Acyl-CoA:diacylglycerol acyltransferase</fullName>
        <ecNumber evidence="3">2.3.1.122</ecNumber>
        <ecNumber evidence="4">2.3.1.20</ecNumber>
    </recommendedName>
</protein>
<sequence>MRSARHGLLALATAAAAGLPAAAYAAPAQARAPLEAAPAQVPVALARAAAAPVSATRGSASAPWPAALPGGPQVVGENRLGPRTLDLTISSPAVNARLPVRLLLPEGWSKQADRTWPVLYMLHGGVDDYTSWTRMTRVEELTEDLDAIVVMPEGGGSGNYSDWHNGGKGGPPGWETFHTEELPGVLESGYRAGTRRAVTGLSMGAYGAMKYAARHPGMFRFVGAHSGIMSTRLPGVPDIIMYTQKKAGQDPKAMWGDPIRDWRVWRDNDPAAHARNLRGVSIYISSGTTSLNGELDPPGADWDPAHLGEPVSAYTTRHLVAKLRLYGIKPTVNLYRNGTHSWPYWEREFTRSLPMIRTALGLPQGG</sequence>
<dbReference type="GO" id="GO:0004144">
    <property type="term" value="F:diacylglycerol O-acyltransferase activity"/>
    <property type="evidence" value="ECO:0007669"/>
    <property type="project" value="UniProtKB-EC"/>
</dbReference>
<dbReference type="EC" id="2.3.1.122" evidence="3"/>
<keyword evidence="9" id="KW-0732">Signal</keyword>
<dbReference type="SUPFAM" id="SSF53474">
    <property type="entry name" value="alpha/beta-Hydrolases"/>
    <property type="match status" value="1"/>
</dbReference>
<organism evidence="10 11">
    <name type="scientific">Planomonospora parontospora</name>
    <dbReference type="NCBI Taxonomy" id="58119"/>
    <lineage>
        <taxon>Bacteria</taxon>
        <taxon>Bacillati</taxon>
        <taxon>Actinomycetota</taxon>
        <taxon>Actinomycetes</taxon>
        <taxon>Streptosporangiales</taxon>
        <taxon>Streptosporangiaceae</taxon>
        <taxon>Planomonospora</taxon>
    </lineage>
</organism>
<dbReference type="InterPro" id="IPR000801">
    <property type="entry name" value="Esterase-like"/>
</dbReference>
<dbReference type="InterPro" id="IPR050583">
    <property type="entry name" value="Mycobacterial_A85_antigen"/>
</dbReference>
<evidence type="ECO:0000256" key="5">
    <source>
        <dbReference type="ARBA" id="ARBA00022679"/>
    </source>
</evidence>
<dbReference type="Pfam" id="PF00756">
    <property type="entry name" value="Esterase"/>
    <property type="match status" value="1"/>
</dbReference>
<accession>A0AA37BH48</accession>
<dbReference type="Gene3D" id="3.40.50.1820">
    <property type="entry name" value="alpha/beta hydrolase"/>
    <property type="match status" value="1"/>
</dbReference>
<dbReference type="RefSeq" id="WP_191895505.1">
    <property type="nucleotide sequence ID" value="NZ_BMQD01000009.1"/>
</dbReference>
<evidence type="ECO:0000256" key="8">
    <source>
        <dbReference type="ARBA" id="ARBA00048109"/>
    </source>
</evidence>
<dbReference type="EC" id="2.3.1.20" evidence="4"/>
<comment type="caution">
    <text evidence="10">The sequence shown here is derived from an EMBL/GenBank/DDBJ whole genome shotgun (WGS) entry which is preliminary data.</text>
</comment>
<reference evidence="10" key="2">
    <citation type="submission" date="2022-09" db="EMBL/GenBank/DDBJ databases">
        <authorList>
            <person name="Sun Q."/>
            <person name="Ohkuma M."/>
        </authorList>
    </citation>
    <scope>NUCLEOTIDE SEQUENCE</scope>
    <source>
        <strain evidence="10">JCM 3093</strain>
    </source>
</reference>
<keyword evidence="5" id="KW-0808">Transferase</keyword>
<evidence type="ECO:0000256" key="7">
    <source>
        <dbReference type="ARBA" id="ARBA00032572"/>
    </source>
</evidence>
<dbReference type="PANTHER" id="PTHR48098">
    <property type="entry name" value="ENTEROCHELIN ESTERASE-RELATED"/>
    <property type="match status" value="1"/>
</dbReference>
<proteinExistence type="inferred from homology"/>
<dbReference type="EMBL" id="BMQD01000009">
    <property type="protein sequence ID" value="GGK70683.1"/>
    <property type="molecule type" value="Genomic_DNA"/>
</dbReference>
<evidence type="ECO:0000256" key="9">
    <source>
        <dbReference type="SAM" id="SignalP"/>
    </source>
</evidence>
<gene>
    <name evidence="10" type="ORF">GCM10010126_32640</name>
</gene>
<evidence type="ECO:0000313" key="11">
    <source>
        <dbReference type="Proteomes" id="UP000627984"/>
    </source>
</evidence>
<dbReference type="InterPro" id="IPR029058">
    <property type="entry name" value="AB_hydrolase_fold"/>
</dbReference>
<evidence type="ECO:0000313" key="10">
    <source>
        <dbReference type="EMBL" id="GGK70683.1"/>
    </source>
</evidence>
<dbReference type="InterPro" id="IPR006311">
    <property type="entry name" value="TAT_signal"/>
</dbReference>
<comment type="similarity">
    <text evidence="2">Belongs to the mycobacterial A85 antigen family.</text>
</comment>
<dbReference type="PROSITE" id="PS51318">
    <property type="entry name" value="TAT"/>
    <property type="match status" value="1"/>
</dbReference>
<dbReference type="GO" id="GO:0050348">
    <property type="term" value="F:trehalose O-mycolyltransferase activity"/>
    <property type="evidence" value="ECO:0007669"/>
    <property type="project" value="UniProtKB-EC"/>
</dbReference>
<name>A0AA37BH48_9ACTN</name>
<evidence type="ECO:0000256" key="1">
    <source>
        <dbReference type="ARBA" id="ARBA00000697"/>
    </source>
</evidence>
<keyword evidence="6" id="KW-0012">Acyltransferase</keyword>
<comment type="catalytic activity">
    <reaction evidence="8">
        <text>an acyl-CoA + a 1,2-diacyl-sn-glycerol = a triacyl-sn-glycerol + CoA</text>
        <dbReference type="Rhea" id="RHEA:10868"/>
        <dbReference type="ChEBI" id="CHEBI:17815"/>
        <dbReference type="ChEBI" id="CHEBI:57287"/>
        <dbReference type="ChEBI" id="CHEBI:58342"/>
        <dbReference type="ChEBI" id="CHEBI:64615"/>
        <dbReference type="EC" id="2.3.1.20"/>
    </reaction>
</comment>
<dbReference type="PANTHER" id="PTHR48098:SF1">
    <property type="entry name" value="DIACYLGLYCEROL ACYLTRANSFERASE_MYCOLYLTRANSFERASE AG85A"/>
    <property type="match status" value="1"/>
</dbReference>